<dbReference type="GO" id="GO:0031297">
    <property type="term" value="P:replication fork processing"/>
    <property type="evidence" value="ECO:0007669"/>
    <property type="project" value="UniProtKB-UniRule"/>
</dbReference>
<feature type="domain" description="Chromosome segregation in meiosis protein 3" evidence="11">
    <location>
        <begin position="71"/>
        <end position="154"/>
    </location>
</feature>
<evidence type="ECO:0000256" key="4">
    <source>
        <dbReference type="ARBA" id="ARBA00022763"/>
    </source>
</evidence>
<proteinExistence type="inferred from homology"/>
<comment type="function">
    <text evidence="9">Plays an important role in the control of DNA replication and the maintenance of replication fork stability.</text>
</comment>
<keyword evidence="7 9" id="KW-0131">Cell cycle</keyword>
<protein>
    <recommendedName>
        <fullName evidence="9">Chromosome segregation in meiosis protein</fullName>
    </recommendedName>
</protein>
<dbReference type="GO" id="GO:0031298">
    <property type="term" value="C:replication fork protection complex"/>
    <property type="evidence" value="ECO:0007669"/>
    <property type="project" value="TreeGrafter"/>
</dbReference>
<comment type="subcellular location">
    <subcellularLocation>
        <location evidence="1 9">Nucleus</location>
    </subcellularLocation>
</comment>
<evidence type="ECO:0000256" key="3">
    <source>
        <dbReference type="ARBA" id="ARBA00011217"/>
    </source>
</evidence>
<gene>
    <name evidence="12" type="ORF">BDV29DRAFT_56330</name>
</gene>
<dbReference type="Pfam" id="PF07962">
    <property type="entry name" value="Swi3"/>
    <property type="match status" value="1"/>
</dbReference>
<dbReference type="PANTHER" id="PTHR13220:SF11">
    <property type="entry name" value="TIMELESS-INTERACTING PROTEIN"/>
    <property type="match status" value="1"/>
</dbReference>
<evidence type="ECO:0000259" key="11">
    <source>
        <dbReference type="Pfam" id="PF07962"/>
    </source>
</evidence>
<dbReference type="AlphaFoldDB" id="A0A5N5WQ14"/>
<feature type="region of interest" description="Disordered" evidence="10">
    <location>
        <begin position="242"/>
        <end position="265"/>
    </location>
</feature>
<evidence type="ECO:0000256" key="8">
    <source>
        <dbReference type="ARBA" id="ARBA00025496"/>
    </source>
</evidence>
<dbReference type="Proteomes" id="UP000326565">
    <property type="component" value="Unassembled WGS sequence"/>
</dbReference>
<keyword evidence="6 9" id="KW-0539">Nucleus</keyword>
<evidence type="ECO:0000256" key="6">
    <source>
        <dbReference type="ARBA" id="ARBA00023242"/>
    </source>
</evidence>
<sequence length="282" mass="31991">MEKEGHSDRQQNSSLQHVNDLFDYDVGLDELLQEAPTTSNLRPSVAPDTSGLGLGLDEEVKVNKKRQPVAKLDESRLLSQAGIPKLRHTAKHKLKFKGKGHEFSDAARLLNFYQLWLDDLFPRAKFADGLAIIEKLGHHKRLQVMRREWIEEEKPKVRTDDVEQILQVNPSTLPAATTTGNHVAVDTHLIPTDIDHEKIDRMQSPRRSGTPAQQSFMSDARHEINEDVREDGDELEHLLSEQENEDTTKKLPSTLSQLKPPVNGFGDDEFEAMEELGILNWT</sequence>
<evidence type="ECO:0000256" key="2">
    <source>
        <dbReference type="ARBA" id="ARBA00006075"/>
    </source>
</evidence>
<organism evidence="12 13">
    <name type="scientific">Aspergillus leporis</name>
    <dbReference type="NCBI Taxonomy" id="41062"/>
    <lineage>
        <taxon>Eukaryota</taxon>
        <taxon>Fungi</taxon>
        <taxon>Dikarya</taxon>
        <taxon>Ascomycota</taxon>
        <taxon>Pezizomycotina</taxon>
        <taxon>Eurotiomycetes</taxon>
        <taxon>Eurotiomycetidae</taxon>
        <taxon>Eurotiales</taxon>
        <taxon>Aspergillaceae</taxon>
        <taxon>Aspergillus</taxon>
        <taxon>Aspergillus subgen. Circumdati</taxon>
    </lineage>
</organism>
<accession>A0A5N5WQ14</accession>
<evidence type="ECO:0000256" key="10">
    <source>
        <dbReference type="SAM" id="MobiDB-lite"/>
    </source>
</evidence>
<evidence type="ECO:0000256" key="7">
    <source>
        <dbReference type="ARBA" id="ARBA00023306"/>
    </source>
</evidence>
<dbReference type="GO" id="GO:0003677">
    <property type="term" value="F:DNA binding"/>
    <property type="evidence" value="ECO:0007669"/>
    <property type="project" value="TreeGrafter"/>
</dbReference>
<keyword evidence="13" id="KW-1185">Reference proteome</keyword>
<evidence type="ECO:0000313" key="13">
    <source>
        <dbReference type="Proteomes" id="UP000326565"/>
    </source>
</evidence>
<evidence type="ECO:0000256" key="5">
    <source>
        <dbReference type="ARBA" id="ARBA00022880"/>
    </source>
</evidence>
<keyword evidence="5" id="KW-0236">DNA replication inhibitor</keyword>
<reference evidence="12 13" key="1">
    <citation type="submission" date="2019-04" db="EMBL/GenBank/DDBJ databases">
        <title>Friends and foes A comparative genomics study of 23 Aspergillus species from section Flavi.</title>
        <authorList>
            <consortium name="DOE Joint Genome Institute"/>
            <person name="Kjaerbolling I."/>
            <person name="Vesth T."/>
            <person name="Frisvad J.C."/>
            <person name="Nybo J.L."/>
            <person name="Theobald S."/>
            <person name="Kildgaard S."/>
            <person name="Isbrandt T."/>
            <person name="Kuo A."/>
            <person name="Sato A."/>
            <person name="Lyhne E.K."/>
            <person name="Kogle M.E."/>
            <person name="Wiebenga A."/>
            <person name="Kun R.S."/>
            <person name="Lubbers R.J."/>
            <person name="Makela M.R."/>
            <person name="Barry K."/>
            <person name="Chovatia M."/>
            <person name="Clum A."/>
            <person name="Daum C."/>
            <person name="Haridas S."/>
            <person name="He G."/>
            <person name="LaButti K."/>
            <person name="Lipzen A."/>
            <person name="Mondo S."/>
            <person name="Riley R."/>
            <person name="Salamov A."/>
            <person name="Simmons B.A."/>
            <person name="Magnuson J.K."/>
            <person name="Henrissat B."/>
            <person name="Mortensen U.H."/>
            <person name="Larsen T.O."/>
            <person name="Devries R.P."/>
            <person name="Grigoriev I.V."/>
            <person name="Machida M."/>
            <person name="Baker S.E."/>
            <person name="Andersen M.R."/>
        </authorList>
    </citation>
    <scope>NUCLEOTIDE SEQUENCE [LARGE SCALE GENOMIC DNA]</scope>
    <source>
        <strain evidence="12 13">CBS 151.66</strain>
    </source>
</reference>
<dbReference type="GO" id="GO:0000076">
    <property type="term" value="P:DNA replication checkpoint signaling"/>
    <property type="evidence" value="ECO:0007669"/>
    <property type="project" value="UniProtKB-UniRule"/>
</dbReference>
<evidence type="ECO:0000313" key="12">
    <source>
        <dbReference type="EMBL" id="KAB8069280.1"/>
    </source>
</evidence>
<name>A0A5N5WQ14_9EURO</name>
<dbReference type="GO" id="GO:0006974">
    <property type="term" value="P:DNA damage response"/>
    <property type="evidence" value="ECO:0007669"/>
    <property type="project" value="UniProtKB-KW"/>
</dbReference>
<dbReference type="EMBL" id="ML732348">
    <property type="protein sequence ID" value="KAB8069280.1"/>
    <property type="molecule type" value="Genomic_DNA"/>
</dbReference>
<keyword evidence="4 9" id="KW-0227">DNA damage</keyword>
<dbReference type="InterPro" id="IPR040038">
    <property type="entry name" value="TIPIN/Csm3/Swi3"/>
</dbReference>
<dbReference type="InterPro" id="IPR012923">
    <property type="entry name" value="Csm3"/>
</dbReference>
<comment type="subunit">
    <text evidence="3">Component of the fork protection complex (FPC) consisting of TOF1 and CSM3.</text>
</comment>
<comment type="function">
    <text evidence="8">Forms a fork protection complex (FPC) with TOF1 and which is required for chromosome segregation during meiosis and DNA damage repair. FPC coordinates leading and lagging strand synthesis and moves with the replication fork. FPC stabilizes replication forks in a configuration that is recognized by replication checkpoint sensors.</text>
</comment>
<evidence type="ECO:0000256" key="1">
    <source>
        <dbReference type="ARBA" id="ARBA00004123"/>
    </source>
</evidence>
<dbReference type="GO" id="GO:0043111">
    <property type="term" value="P:replication fork arrest"/>
    <property type="evidence" value="ECO:0007669"/>
    <property type="project" value="TreeGrafter"/>
</dbReference>
<dbReference type="PANTHER" id="PTHR13220">
    <property type="entry name" value="TIMELESS INTERACTING-RELATED"/>
    <property type="match status" value="1"/>
</dbReference>
<evidence type="ECO:0000256" key="9">
    <source>
        <dbReference type="RuleBase" id="RU366049"/>
    </source>
</evidence>
<comment type="similarity">
    <text evidence="2 9">Belongs to the CSM3 family.</text>
</comment>
<dbReference type="OrthoDB" id="437078at2759"/>